<dbReference type="Proteomes" id="UP000611459">
    <property type="component" value="Unassembled WGS sequence"/>
</dbReference>
<organism evidence="4 6">
    <name type="scientific">Burkholderia contaminans</name>
    <dbReference type="NCBI Taxonomy" id="488447"/>
    <lineage>
        <taxon>Bacteria</taxon>
        <taxon>Pseudomonadati</taxon>
        <taxon>Pseudomonadota</taxon>
        <taxon>Betaproteobacteria</taxon>
        <taxon>Burkholderiales</taxon>
        <taxon>Burkholderiaceae</taxon>
        <taxon>Burkholderia</taxon>
        <taxon>Burkholderia cepacia complex</taxon>
    </lineage>
</organism>
<protein>
    <submittedName>
        <fullName evidence="4">TetR family transcriptional regulator</fullName>
    </submittedName>
</protein>
<accession>A0A1E3FJE8</accession>
<dbReference type="OrthoDB" id="9809772at2"/>
<dbReference type="PROSITE" id="PS50977">
    <property type="entry name" value="HTH_TETR_2"/>
    <property type="match status" value="1"/>
</dbReference>
<dbReference type="Pfam" id="PF00440">
    <property type="entry name" value="TetR_N"/>
    <property type="match status" value="1"/>
</dbReference>
<keyword evidence="7" id="KW-1185">Reference proteome</keyword>
<name>A0A1E3FJE8_9BURK</name>
<evidence type="ECO:0000259" key="3">
    <source>
        <dbReference type="PROSITE" id="PS50977"/>
    </source>
</evidence>
<dbReference type="GO" id="GO:0003677">
    <property type="term" value="F:DNA binding"/>
    <property type="evidence" value="ECO:0007669"/>
    <property type="project" value="UniProtKB-UniRule"/>
</dbReference>
<gene>
    <name evidence="5" type="ORF">J4M89_28670</name>
    <name evidence="4" type="ORF">JIN94_22820</name>
</gene>
<reference evidence="4" key="1">
    <citation type="submission" date="2021-01" db="EMBL/GenBank/DDBJ databases">
        <title>Outbreak of Burkholderia contaminns endophthalmitis traced to a clinical ventilation system.</title>
        <authorList>
            <person name="Lipuma J."/>
            <person name="Spilker T."/>
            <person name="Kratholm J."/>
        </authorList>
    </citation>
    <scope>NUCLEOTIDE SEQUENCE</scope>
    <source>
        <strain evidence="4">HI4954</strain>
    </source>
</reference>
<dbReference type="AlphaFoldDB" id="A0A1E3FJE8"/>
<dbReference type="InterPro" id="IPR001647">
    <property type="entry name" value="HTH_TetR"/>
</dbReference>
<evidence type="ECO:0000313" key="6">
    <source>
        <dbReference type="Proteomes" id="UP000611459"/>
    </source>
</evidence>
<evidence type="ECO:0000256" key="1">
    <source>
        <dbReference type="ARBA" id="ARBA00023125"/>
    </source>
</evidence>
<evidence type="ECO:0000313" key="5">
    <source>
        <dbReference type="EMBL" id="MBO1833370.1"/>
    </source>
</evidence>
<dbReference type="Gene3D" id="1.10.357.10">
    <property type="entry name" value="Tetracycline Repressor, domain 2"/>
    <property type="match status" value="1"/>
</dbReference>
<evidence type="ECO:0000313" key="4">
    <source>
        <dbReference type="EMBL" id="MBK1932723.1"/>
    </source>
</evidence>
<dbReference type="InterPro" id="IPR009057">
    <property type="entry name" value="Homeodomain-like_sf"/>
</dbReference>
<dbReference type="SUPFAM" id="SSF46689">
    <property type="entry name" value="Homeodomain-like"/>
    <property type="match status" value="1"/>
</dbReference>
<sequence length="209" mass="22997">MPPDVSPNPADPRFQRSYDALVRAVTELLDDAPLNTLSIAQLVQRAGVARPTFYQHFPDLQSAAQRAALVRLDDAFAFVEEQGKLLNPPSATFFRSMEVETALILEHLNAHQPFYLTVFNDAATSAFFDELVTFVSGRLLPPYEGVRTEAEQDCLTVLGGGLVWTAVHWLRQDATRETPAVMAKRMAKTAATILDAFGLTLGFAQADSE</sequence>
<comment type="caution">
    <text evidence="4">The sequence shown here is derived from an EMBL/GenBank/DDBJ whole genome shotgun (WGS) entry which is preliminary data.</text>
</comment>
<dbReference type="EMBL" id="JAENIB010000010">
    <property type="protein sequence ID" value="MBK1932723.1"/>
    <property type="molecule type" value="Genomic_DNA"/>
</dbReference>
<dbReference type="Proteomes" id="UP000664048">
    <property type="component" value="Unassembled WGS sequence"/>
</dbReference>
<evidence type="ECO:0000313" key="7">
    <source>
        <dbReference type="Proteomes" id="UP000664048"/>
    </source>
</evidence>
<reference evidence="5 7" key="2">
    <citation type="submission" date="2021-03" db="EMBL/GenBank/DDBJ databases">
        <title>Clinical course, treatment and visual outcome of an outbreak of Burkholderia contaminans endophthalmitis following cataract surgery.</title>
        <authorList>
            <person name="Lind C."/>
            <person name="Olsen K."/>
            <person name="Angelsen N.K."/>
            <person name="Krefting E.A."/>
            <person name="Fossen K."/>
            <person name="Gravningen K."/>
            <person name="Depoorter E."/>
            <person name="Vandamme P."/>
            <person name="Bertelsen G."/>
        </authorList>
    </citation>
    <scope>NUCLEOTIDE SEQUENCE [LARGE SCALE GENOMIC DNA]</scope>
    <source>
        <strain evidence="5 7">51242556</strain>
    </source>
</reference>
<proteinExistence type="predicted"/>
<dbReference type="EMBL" id="JAGEMX010000011">
    <property type="protein sequence ID" value="MBO1833370.1"/>
    <property type="molecule type" value="Genomic_DNA"/>
</dbReference>
<keyword evidence="1 2" id="KW-0238">DNA-binding</keyword>
<feature type="domain" description="HTH tetR-type" evidence="3">
    <location>
        <begin position="15"/>
        <end position="75"/>
    </location>
</feature>
<feature type="DNA-binding region" description="H-T-H motif" evidence="2">
    <location>
        <begin position="38"/>
        <end position="57"/>
    </location>
</feature>
<evidence type="ECO:0000256" key="2">
    <source>
        <dbReference type="PROSITE-ProRule" id="PRU00335"/>
    </source>
</evidence>